<protein>
    <submittedName>
        <fullName evidence="1">Uncharacterized protein</fullName>
    </submittedName>
</protein>
<reference evidence="1" key="1">
    <citation type="submission" date="2020-12" db="EMBL/GenBank/DDBJ databases">
        <title>Bacterial novel species Mucilaginibacter sp. SD-g isolated from soil.</title>
        <authorList>
            <person name="Jung H.-Y."/>
        </authorList>
    </citation>
    <scope>NUCLEOTIDE SEQUENCE</scope>
    <source>
        <strain evidence="1">SD-g</strain>
    </source>
</reference>
<sequence length="50" mass="5530">MPMHIGIPHARGGEIALSAMSGQAADGQRREMQIAKFDEVLKQIQHDFLV</sequence>
<comment type="caution">
    <text evidence="1">The sequence shown here is derived from an EMBL/GenBank/DDBJ whole genome shotgun (WGS) entry which is preliminary data.</text>
</comment>
<gene>
    <name evidence="1" type="ORF">I5M19_01995</name>
</gene>
<dbReference type="EMBL" id="JAEHFW010000001">
    <property type="protein sequence ID" value="MBK0378064.1"/>
    <property type="molecule type" value="Genomic_DNA"/>
</dbReference>
<evidence type="ECO:0000313" key="1">
    <source>
        <dbReference type="EMBL" id="MBK0378064.1"/>
    </source>
</evidence>
<dbReference type="RefSeq" id="WP_200063519.1">
    <property type="nucleotide sequence ID" value="NZ_JAEHFW010000001.1"/>
</dbReference>
<keyword evidence="2" id="KW-1185">Reference proteome</keyword>
<proteinExistence type="predicted"/>
<evidence type="ECO:0000313" key="2">
    <source>
        <dbReference type="Proteomes" id="UP000613193"/>
    </source>
</evidence>
<organism evidence="1 2">
    <name type="scientific">Mucilaginibacter segetis</name>
    <dbReference type="NCBI Taxonomy" id="2793071"/>
    <lineage>
        <taxon>Bacteria</taxon>
        <taxon>Pseudomonadati</taxon>
        <taxon>Bacteroidota</taxon>
        <taxon>Sphingobacteriia</taxon>
        <taxon>Sphingobacteriales</taxon>
        <taxon>Sphingobacteriaceae</taxon>
        <taxon>Mucilaginibacter</taxon>
    </lineage>
</organism>
<dbReference type="AlphaFoldDB" id="A0A934PNZ4"/>
<dbReference type="Proteomes" id="UP000613193">
    <property type="component" value="Unassembled WGS sequence"/>
</dbReference>
<name>A0A934PNZ4_9SPHI</name>
<accession>A0A934PNZ4</accession>